<protein>
    <submittedName>
        <fullName evidence="1">Uncharacterized protein</fullName>
    </submittedName>
</protein>
<evidence type="ECO:0000313" key="1">
    <source>
        <dbReference type="EMBL" id="WEW56550.1"/>
    </source>
</evidence>
<accession>A0AAF0DDQ1</accession>
<keyword evidence="2" id="KW-1185">Reference proteome</keyword>
<gene>
    <name evidence="1" type="ORF">PRK78_001996</name>
</gene>
<sequence length="652" mass="70677">MGTPMMYDRVKDHLDQIFSNPATRLDLGLIEKLQAELLVSTDPKVSVALLIQISALLPVLQEDPTPITNVATKAATYLNFSQIRSTDPPIDIVAGIKAPSPPINLLALSLLRKAGDSASDAAVVAGDPTLVISLVEIWLTTGTTAVAEAAFDVLWTLLEVDHISPPQTNGETDKNKPGGQGLVWRRLFADKNVYSLFFSICSLDNAGQSGQLSKREKSVAQGRLMDFVVRIGSLDWQAIATSHFPDIELRFKSNSLLEFAACKMVDMEDVLLHMTLIHFFSELLKIGASGIQHSGLAVQGSHPVFSSPSLEFLISSGLHRTVMNYYVEPSALDPAEAAYLSGPIMAYISQYLQLYPNHLLQNPQSFLDKLLSRIIQAFDIPSAQWAHGAVPSGDLNILASLPRVMLLEAGKRSLNPLFSIPPKPLHRDTLDTLGRILHGPADFQGDINSEPEDLNENLTSPRAEAAAARTLYFQYLNEHPGIWNTVVAAAEIVAMTDTALAAIRFIKAVATANWEVVRPGPSSEGLINSRFAVPTEDEVQRLGPAPQGNLPMYGAWSLLVPPALTVVLPYLFKDPQTYANFVAGGRGDTESAVWKIATAKYDALVALESSIARIGGSTAGVEDLIRTLKRRVAQGPWGNTSQIGSRVDALEL</sequence>
<dbReference type="AlphaFoldDB" id="A0AAF0DDQ1"/>
<dbReference type="Proteomes" id="UP001219355">
    <property type="component" value="Chromosome 1"/>
</dbReference>
<reference evidence="1" key="1">
    <citation type="submission" date="2023-03" db="EMBL/GenBank/DDBJ databases">
        <title>Emydomyces testavorans Genome Sequence.</title>
        <authorList>
            <person name="Hoyer L."/>
        </authorList>
    </citation>
    <scope>NUCLEOTIDE SEQUENCE</scope>
    <source>
        <strain evidence="1">16-2883</strain>
    </source>
</reference>
<dbReference type="EMBL" id="CP120627">
    <property type="protein sequence ID" value="WEW56550.1"/>
    <property type="molecule type" value="Genomic_DNA"/>
</dbReference>
<name>A0AAF0DDQ1_9EURO</name>
<organism evidence="1 2">
    <name type="scientific">Emydomyces testavorans</name>
    <dbReference type="NCBI Taxonomy" id="2070801"/>
    <lineage>
        <taxon>Eukaryota</taxon>
        <taxon>Fungi</taxon>
        <taxon>Dikarya</taxon>
        <taxon>Ascomycota</taxon>
        <taxon>Pezizomycotina</taxon>
        <taxon>Eurotiomycetes</taxon>
        <taxon>Eurotiomycetidae</taxon>
        <taxon>Onygenales</taxon>
        <taxon>Nannizziopsiaceae</taxon>
        <taxon>Emydomyces</taxon>
    </lineage>
</organism>
<proteinExistence type="predicted"/>
<evidence type="ECO:0000313" key="2">
    <source>
        <dbReference type="Proteomes" id="UP001219355"/>
    </source>
</evidence>